<feature type="transmembrane region" description="Helical" evidence="10">
    <location>
        <begin position="162"/>
        <end position="183"/>
    </location>
</feature>
<keyword evidence="7 9" id="KW-0808">Transferase</keyword>
<keyword evidence="9" id="KW-0594">Phospholipid biosynthesis</keyword>
<dbReference type="PANTHER" id="PTHR10434">
    <property type="entry name" value="1-ACYL-SN-GLYCEROL-3-PHOSPHATE ACYLTRANSFERASE"/>
    <property type="match status" value="1"/>
</dbReference>
<feature type="domain" description="Phospholipid/glycerol acyltransferase" evidence="11">
    <location>
        <begin position="68"/>
        <end position="182"/>
    </location>
</feature>
<comment type="pathway">
    <text evidence="2">Phospholipid metabolism; CDP-diacylglycerol biosynthesis; CDP-diacylglycerol from sn-glycerol 3-phosphate: step 2/3.</text>
</comment>
<evidence type="ECO:0000256" key="3">
    <source>
        <dbReference type="ARBA" id="ARBA00005189"/>
    </source>
</evidence>
<sequence>MLRLIWVLVLTVILTFIFSVAAVLTGIFNPYSRLTNGIIRTWAKSILYISGVKVEIKGLENIDPTRSYIYMPNHQSAFDILACVVAIPGTVRFIAKKELFRIPIFAQGMLAAGMIPIDRGNSAEAHATLNRALDKIKNGVSVIIFPEGTRSRDGEIHPFKKGGFYIALLGGIPIVPMVIRGSFQILKKKSLKVGHGRIQVRFLPPVETAGRALTERNKLVKEVFRQISDTFYQKGEANDV</sequence>
<feature type="transmembrane region" description="Helical" evidence="10">
    <location>
        <begin position="6"/>
        <end position="28"/>
    </location>
</feature>
<dbReference type="EMBL" id="DROD01000097">
    <property type="protein sequence ID" value="HHJ51818.1"/>
    <property type="molecule type" value="Genomic_DNA"/>
</dbReference>
<evidence type="ECO:0000256" key="7">
    <source>
        <dbReference type="ARBA" id="ARBA00022679"/>
    </source>
</evidence>
<dbReference type="SMART" id="SM00563">
    <property type="entry name" value="PlsC"/>
    <property type="match status" value="1"/>
</dbReference>
<evidence type="ECO:0000256" key="5">
    <source>
        <dbReference type="ARBA" id="ARBA00013211"/>
    </source>
</evidence>
<dbReference type="SUPFAM" id="SSF69593">
    <property type="entry name" value="Glycerol-3-phosphate (1)-acyltransferase"/>
    <property type="match status" value="1"/>
</dbReference>
<keyword evidence="9" id="KW-0444">Lipid biosynthesis</keyword>
<dbReference type="CDD" id="cd07989">
    <property type="entry name" value="LPLAT_AGPAT-like"/>
    <property type="match status" value="1"/>
</dbReference>
<evidence type="ECO:0000313" key="12">
    <source>
        <dbReference type="EMBL" id="HHJ51818.1"/>
    </source>
</evidence>
<accession>A0A7V5PMP5</accession>
<dbReference type="InterPro" id="IPR004552">
    <property type="entry name" value="AGP_acyltrans"/>
</dbReference>
<keyword evidence="9" id="KW-0443">Lipid metabolism</keyword>
<dbReference type="NCBIfam" id="TIGR00530">
    <property type="entry name" value="AGP_acyltrn"/>
    <property type="match status" value="1"/>
</dbReference>
<comment type="catalytic activity">
    <reaction evidence="1 9">
        <text>a 1-acyl-sn-glycero-3-phosphate + an acyl-CoA = a 1,2-diacyl-sn-glycero-3-phosphate + CoA</text>
        <dbReference type="Rhea" id="RHEA:19709"/>
        <dbReference type="ChEBI" id="CHEBI:57287"/>
        <dbReference type="ChEBI" id="CHEBI:57970"/>
        <dbReference type="ChEBI" id="CHEBI:58342"/>
        <dbReference type="ChEBI" id="CHEBI:58608"/>
        <dbReference type="EC" id="2.3.1.51"/>
    </reaction>
</comment>
<dbReference type="Pfam" id="PF01553">
    <property type="entry name" value="Acyltransferase"/>
    <property type="match status" value="1"/>
</dbReference>
<evidence type="ECO:0000256" key="9">
    <source>
        <dbReference type="RuleBase" id="RU361267"/>
    </source>
</evidence>
<keyword evidence="10" id="KW-0472">Membrane</keyword>
<protein>
    <recommendedName>
        <fullName evidence="6 9">1-acyl-sn-glycerol-3-phosphate acyltransferase</fullName>
        <ecNumber evidence="5 9">2.3.1.51</ecNumber>
    </recommendedName>
</protein>
<dbReference type="GO" id="GO:0003841">
    <property type="term" value="F:1-acylglycerol-3-phosphate O-acyltransferase activity"/>
    <property type="evidence" value="ECO:0007669"/>
    <property type="project" value="UniProtKB-UniRule"/>
</dbReference>
<comment type="domain">
    <text evidence="9">The HXXXXD motif is essential for acyltransferase activity and may constitute the binding site for the phosphate moiety of the glycerol-3-phosphate.</text>
</comment>
<evidence type="ECO:0000256" key="10">
    <source>
        <dbReference type="SAM" id="Phobius"/>
    </source>
</evidence>
<organism evidence="12">
    <name type="scientific">Caldithrix abyssi</name>
    <dbReference type="NCBI Taxonomy" id="187145"/>
    <lineage>
        <taxon>Bacteria</taxon>
        <taxon>Pseudomonadati</taxon>
        <taxon>Calditrichota</taxon>
        <taxon>Calditrichia</taxon>
        <taxon>Calditrichales</taxon>
        <taxon>Calditrichaceae</taxon>
        <taxon>Caldithrix</taxon>
    </lineage>
</organism>
<evidence type="ECO:0000256" key="2">
    <source>
        <dbReference type="ARBA" id="ARBA00004728"/>
    </source>
</evidence>
<evidence type="ECO:0000259" key="11">
    <source>
        <dbReference type="SMART" id="SM00563"/>
    </source>
</evidence>
<name>A0A7V5PMP5_CALAY</name>
<dbReference type="PANTHER" id="PTHR10434:SF11">
    <property type="entry name" value="1-ACYL-SN-GLYCEROL-3-PHOSPHATE ACYLTRANSFERASE"/>
    <property type="match status" value="1"/>
</dbReference>
<gene>
    <name evidence="12" type="ORF">ENJ89_01375</name>
</gene>
<keyword evidence="8 9" id="KW-0012">Acyltransferase</keyword>
<evidence type="ECO:0000256" key="1">
    <source>
        <dbReference type="ARBA" id="ARBA00001141"/>
    </source>
</evidence>
<dbReference type="InterPro" id="IPR002123">
    <property type="entry name" value="Plipid/glycerol_acylTrfase"/>
</dbReference>
<keyword evidence="10" id="KW-0812">Transmembrane</keyword>
<evidence type="ECO:0000256" key="4">
    <source>
        <dbReference type="ARBA" id="ARBA00008655"/>
    </source>
</evidence>
<dbReference type="EC" id="2.3.1.51" evidence="5 9"/>
<keyword evidence="9" id="KW-1208">Phospholipid metabolism</keyword>
<keyword evidence="10" id="KW-1133">Transmembrane helix</keyword>
<dbReference type="GO" id="GO:0006654">
    <property type="term" value="P:phosphatidic acid biosynthetic process"/>
    <property type="evidence" value="ECO:0007669"/>
    <property type="project" value="TreeGrafter"/>
</dbReference>
<reference evidence="12" key="1">
    <citation type="journal article" date="2020" name="mSystems">
        <title>Genome- and Community-Level Interaction Insights into Carbon Utilization and Element Cycling Functions of Hydrothermarchaeota in Hydrothermal Sediment.</title>
        <authorList>
            <person name="Zhou Z."/>
            <person name="Liu Y."/>
            <person name="Xu W."/>
            <person name="Pan J."/>
            <person name="Luo Z.H."/>
            <person name="Li M."/>
        </authorList>
    </citation>
    <scope>NUCLEOTIDE SEQUENCE [LARGE SCALE GENOMIC DNA]</scope>
    <source>
        <strain evidence="12">HyVt-527</strain>
    </source>
</reference>
<comment type="similarity">
    <text evidence="4 9">Belongs to the 1-acyl-sn-glycerol-3-phosphate acyltransferase family.</text>
</comment>
<evidence type="ECO:0000256" key="6">
    <source>
        <dbReference type="ARBA" id="ARBA00016139"/>
    </source>
</evidence>
<comment type="pathway">
    <text evidence="3">Lipid metabolism.</text>
</comment>
<dbReference type="GO" id="GO:0016020">
    <property type="term" value="C:membrane"/>
    <property type="evidence" value="ECO:0007669"/>
    <property type="project" value="InterPro"/>
</dbReference>
<evidence type="ECO:0000256" key="8">
    <source>
        <dbReference type="ARBA" id="ARBA00023315"/>
    </source>
</evidence>
<feature type="transmembrane region" description="Helical" evidence="10">
    <location>
        <begin position="76"/>
        <end position="95"/>
    </location>
</feature>
<comment type="caution">
    <text evidence="12">The sequence shown here is derived from an EMBL/GenBank/DDBJ whole genome shotgun (WGS) entry which is preliminary data.</text>
</comment>
<proteinExistence type="inferred from homology"/>
<dbReference type="Proteomes" id="UP000886124">
    <property type="component" value="Unassembled WGS sequence"/>
</dbReference>
<dbReference type="AlphaFoldDB" id="A0A7V5PMP5"/>